<feature type="region of interest" description="Disordered" evidence="1">
    <location>
        <begin position="216"/>
        <end position="241"/>
    </location>
</feature>
<feature type="transmembrane region" description="Helical" evidence="2">
    <location>
        <begin position="259"/>
        <end position="279"/>
    </location>
</feature>
<keyword evidence="2" id="KW-0812">Transmembrane</keyword>
<feature type="signal peptide" evidence="3">
    <location>
        <begin position="1"/>
        <end position="19"/>
    </location>
</feature>
<dbReference type="Proteomes" id="UP000292082">
    <property type="component" value="Unassembled WGS sequence"/>
</dbReference>
<keyword evidence="5" id="KW-1185">Reference proteome</keyword>
<evidence type="ECO:0000256" key="1">
    <source>
        <dbReference type="SAM" id="MobiDB-lite"/>
    </source>
</evidence>
<evidence type="ECO:0000313" key="4">
    <source>
        <dbReference type="EMBL" id="TBU62604.1"/>
    </source>
</evidence>
<dbReference type="AlphaFoldDB" id="A0A4Q9Q7L9"/>
<feature type="chain" id="PRO_5020524648" description="Mid2 domain-containing protein" evidence="3">
    <location>
        <begin position="20"/>
        <end position="465"/>
    </location>
</feature>
<evidence type="ECO:0000256" key="3">
    <source>
        <dbReference type="SAM" id="SignalP"/>
    </source>
</evidence>
<feature type="compositionally biased region" description="Polar residues" evidence="1">
    <location>
        <begin position="232"/>
        <end position="241"/>
    </location>
</feature>
<keyword evidence="3" id="KW-0732">Signal</keyword>
<dbReference type="Gene3D" id="2.60.120.260">
    <property type="entry name" value="Galactose-binding domain-like"/>
    <property type="match status" value="1"/>
</dbReference>
<protein>
    <recommendedName>
        <fullName evidence="6">Mid2 domain-containing protein</fullName>
    </recommendedName>
</protein>
<dbReference type="EMBL" id="ML145093">
    <property type="protein sequence ID" value="TBU62604.1"/>
    <property type="molecule type" value="Genomic_DNA"/>
</dbReference>
<proteinExistence type="predicted"/>
<evidence type="ECO:0008006" key="6">
    <source>
        <dbReference type="Google" id="ProtNLM"/>
    </source>
</evidence>
<feature type="region of interest" description="Disordered" evidence="1">
    <location>
        <begin position="390"/>
        <end position="434"/>
    </location>
</feature>
<keyword evidence="2" id="KW-0472">Membrane</keyword>
<keyword evidence="2" id="KW-1133">Transmembrane helix</keyword>
<evidence type="ECO:0000313" key="5">
    <source>
        <dbReference type="Proteomes" id="UP000292082"/>
    </source>
</evidence>
<feature type="compositionally biased region" description="Low complexity" evidence="1">
    <location>
        <begin position="411"/>
        <end position="425"/>
    </location>
</feature>
<gene>
    <name evidence="4" type="ORF">BD310DRAFT_59567</name>
</gene>
<sequence>MRILHREYLLIALAGVSLSLTNRTIDDGFGDNVTGVFPQYQGHWSTQATCDSDCGIILDSAELYRGSWHGSVSPQENHQSSSITLRFTGVAVYVYNILANDIRGATFPTGTNIMFSLDGEQDGRFVHIPSDSTDFEYNFLVYARTNLRNEEHVLVIQLNPISLCLFDYAVYTCNDQSSTMHISTSTPLSESFSASKPTSLSVPALSSTSLRNTISTLLPTTSSGPTSNSTSRDMPSSQVPVTSSLADSLARAATPVRSIVGGTIGGGVLLVILAALVLYRPVRRRARSRPPSTTASSAEIPRPEWATFQAMDAYDELASASPSSQTASLTSSDRRSVADGDDAHYGIIRISLPAISNSKLYDIPDGSVVTSAAEHHDASSLRTSVRAVVDDRSQPEEGMESSSCIRTSIRRPAQQSAPIASPARSLEPNTKGLSQQLASLQAEVAQLRAQQELLTDAPPRYDEAP</sequence>
<evidence type="ECO:0000256" key="2">
    <source>
        <dbReference type="SAM" id="Phobius"/>
    </source>
</evidence>
<feature type="compositionally biased region" description="Low complexity" evidence="1">
    <location>
        <begin position="216"/>
        <end position="231"/>
    </location>
</feature>
<name>A0A4Q9Q7L9_9APHY</name>
<accession>A0A4Q9Q7L9</accession>
<organism evidence="4 5">
    <name type="scientific">Dichomitus squalens</name>
    <dbReference type="NCBI Taxonomy" id="114155"/>
    <lineage>
        <taxon>Eukaryota</taxon>
        <taxon>Fungi</taxon>
        <taxon>Dikarya</taxon>
        <taxon>Basidiomycota</taxon>
        <taxon>Agaricomycotina</taxon>
        <taxon>Agaricomycetes</taxon>
        <taxon>Polyporales</taxon>
        <taxon>Polyporaceae</taxon>
        <taxon>Dichomitus</taxon>
    </lineage>
</organism>
<reference evidence="4 5" key="1">
    <citation type="submission" date="2019-01" db="EMBL/GenBank/DDBJ databases">
        <title>Draft genome sequences of three monokaryotic isolates of the white-rot basidiomycete fungus Dichomitus squalens.</title>
        <authorList>
            <consortium name="DOE Joint Genome Institute"/>
            <person name="Lopez S.C."/>
            <person name="Andreopoulos B."/>
            <person name="Pangilinan J."/>
            <person name="Lipzen A."/>
            <person name="Riley R."/>
            <person name="Ahrendt S."/>
            <person name="Ng V."/>
            <person name="Barry K."/>
            <person name="Daum C."/>
            <person name="Grigoriev I.V."/>
            <person name="Hilden K.S."/>
            <person name="Makela M.R."/>
            <person name="de Vries R.P."/>
        </authorList>
    </citation>
    <scope>NUCLEOTIDE SEQUENCE [LARGE SCALE GENOMIC DNA]</scope>
    <source>
        <strain evidence="4 5">CBS 464.89</strain>
    </source>
</reference>